<dbReference type="Pfam" id="PF07690">
    <property type="entry name" value="MFS_1"/>
    <property type="match status" value="1"/>
</dbReference>
<evidence type="ECO:0000256" key="1">
    <source>
        <dbReference type="ARBA" id="ARBA00004141"/>
    </source>
</evidence>
<feature type="transmembrane region" description="Helical" evidence="6">
    <location>
        <begin position="140"/>
        <end position="160"/>
    </location>
</feature>
<dbReference type="AlphaFoldDB" id="A1CGR5"/>
<dbReference type="KEGG" id="act:ACLA_045350"/>
<reference evidence="7 8" key="1">
    <citation type="journal article" date="2008" name="PLoS Genet.">
        <title>Genomic islands in the pathogenic filamentous fungus Aspergillus fumigatus.</title>
        <authorList>
            <person name="Fedorova N.D."/>
            <person name="Khaldi N."/>
            <person name="Joardar V.S."/>
            <person name="Maiti R."/>
            <person name="Amedeo P."/>
            <person name="Anderson M.J."/>
            <person name="Crabtree J."/>
            <person name="Silva J.C."/>
            <person name="Badger J.H."/>
            <person name="Albarraq A."/>
            <person name="Angiuoli S."/>
            <person name="Bussey H."/>
            <person name="Bowyer P."/>
            <person name="Cotty P.J."/>
            <person name="Dyer P.S."/>
            <person name="Egan A."/>
            <person name="Galens K."/>
            <person name="Fraser-Liggett C.M."/>
            <person name="Haas B.J."/>
            <person name="Inman J.M."/>
            <person name="Kent R."/>
            <person name="Lemieux S."/>
            <person name="Malavazi I."/>
            <person name="Orvis J."/>
            <person name="Roemer T."/>
            <person name="Ronning C.M."/>
            <person name="Sundaram J.P."/>
            <person name="Sutton G."/>
            <person name="Turner G."/>
            <person name="Venter J.C."/>
            <person name="White O.R."/>
            <person name="Whitty B.R."/>
            <person name="Youngman P."/>
            <person name="Wolfe K.H."/>
            <person name="Goldman G.H."/>
            <person name="Wortman J.R."/>
            <person name="Jiang B."/>
            <person name="Denning D.W."/>
            <person name="Nierman W.C."/>
        </authorList>
    </citation>
    <scope>NUCLEOTIDE SEQUENCE [LARGE SCALE GENOMIC DNA]</scope>
    <source>
        <strain evidence="8">ATCC 1007 / CBS 513.65 / DSM 816 / NCTC 3887 / NRRL 1</strain>
    </source>
</reference>
<evidence type="ECO:0000256" key="6">
    <source>
        <dbReference type="SAM" id="Phobius"/>
    </source>
</evidence>
<evidence type="ECO:0000256" key="5">
    <source>
        <dbReference type="ARBA" id="ARBA00023136"/>
    </source>
</evidence>
<comment type="subcellular location">
    <subcellularLocation>
        <location evidence="1">Membrane</location>
        <topology evidence="1">Multi-pass membrane protein</topology>
    </subcellularLocation>
</comment>
<gene>
    <name evidence="7" type="ORF">ACLA_045350</name>
</gene>
<keyword evidence="4 6" id="KW-1133">Transmembrane helix</keyword>
<dbReference type="HOGENOM" id="CLU_1065490_0_0_1"/>
<keyword evidence="2" id="KW-0813">Transport</keyword>
<dbReference type="PANTHER" id="PTHR23502:SF31">
    <property type="entry name" value="POLYAMINE TRANSPORTER 1"/>
    <property type="match status" value="1"/>
</dbReference>
<accession>A1CGR5</accession>
<dbReference type="Gene3D" id="1.20.1250.20">
    <property type="entry name" value="MFS general substrate transporter like domains"/>
    <property type="match status" value="1"/>
</dbReference>
<evidence type="ECO:0000256" key="3">
    <source>
        <dbReference type="ARBA" id="ARBA00022692"/>
    </source>
</evidence>
<dbReference type="EMBL" id="DS027054">
    <property type="protein sequence ID" value="EAW10070.1"/>
    <property type="molecule type" value="Genomic_DNA"/>
</dbReference>
<dbReference type="OMA" id="MNTFILE"/>
<keyword evidence="8" id="KW-1185">Reference proteome</keyword>
<evidence type="ECO:0008006" key="9">
    <source>
        <dbReference type="Google" id="ProtNLM"/>
    </source>
</evidence>
<proteinExistence type="predicted"/>
<evidence type="ECO:0000313" key="8">
    <source>
        <dbReference type="Proteomes" id="UP000006701"/>
    </source>
</evidence>
<organism evidence="7 8">
    <name type="scientific">Aspergillus clavatus (strain ATCC 1007 / CBS 513.65 / DSM 816 / NCTC 3887 / NRRL 1 / QM 1276 / 107)</name>
    <dbReference type="NCBI Taxonomy" id="344612"/>
    <lineage>
        <taxon>Eukaryota</taxon>
        <taxon>Fungi</taxon>
        <taxon>Dikarya</taxon>
        <taxon>Ascomycota</taxon>
        <taxon>Pezizomycotina</taxon>
        <taxon>Eurotiomycetes</taxon>
        <taxon>Eurotiomycetidae</taxon>
        <taxon>Eurotiales</taxon>
        <taxon>Aspergillaceae</taxon>
        <taxon>Aspergillus</taxon>
        <taxon>Aspergillus subgen. Fumigati</taxon>
    </lineage>
</organism>
<dbReference type="VEuPathDB" id="FungiDB:ACLA_045350"/>
<dbReference type="InterPro" id="IPR036259">
    <property type="entry name" value="MFS_trans_sf"/>
</dbReference>
<dbReference type="InterPro" id="IPR011701">
    <property type="entry name" value="MFS"/>
</dbReference>
<keyword evidence="3 6" id="KW-0812">Transmembrane</keyword>
<dbReference type="Proteomes" id="UP000006701">
    <property type="component" value="Unassembled WGS sequence"/>
</dbReference>
<dbReference type="GO" id="GO:0022857">
    <property type="term" value="F:transmembrane transporter activity"/>
    <property type="evidence" value="ECO:0007669"/>
    <property type="project" value="InterPro"/>
</dbReference>
<evidence type="ECO:0000313" key="7">
    <source>
        <dbReference type="EMBL" id="EAW10070.1"/>
    </source>
</evidence>
<dbReference type="OrthoDB" id="9986881at2759"/>
<feature type="transmembrane region" description="Helical" evidence="6">
    <location>
        <begin position="212"/>
        <end position="234"/>
    </location>
</feature>
<keyword evidence="5 6" id="KW-0472">Membrane</keyword>
<evidence type="ECO:0000256" key="4">
    <source>
        <dbReference type="ARBA" id="ARBA00022989"/>
    </source>
</evidence>
<feature type="transmembrane region" description="Helical" evidence="6">
    <location>
        <begin position="103"/>
        <end position="128"/>
    </location>
</feature>
<evidence type="ECO:0000256" key="2">
    <source>
        <dbReference type="ARBA" id="ARBA00022448"/>
    </source>
</evidence>
<dbReference type="GO" id="GO:0005886">
    <property type="term" value="C:plasma membrane"/>
    <property type="evidence" value="ECO:0007669"/>
    <property type="project" value="TreeGrafter"/>
</dbReference>
<dbReference type="GeneID" id="4704372"/>
<dbReference type="RefSeq" id="XP_001271496.1">
    <property type="nucleotide sequence ID" value="XM_001271495.1"/>
</dbReference>
<dbReference type="SUPFAM" id="SSF103473">
    <property type="entry name" value="MFS general substrate transporter"/>
    <property type="match status" value="1"/>
</dbReference>
<dbReference type="PANTHER" id="PTHR23502">
    <property type="entry name" value="MAJOR FACILITATOR SUPERFAMILY"/>
    <property type="match status" value="1"/>
</dbReference>
<dbReference type="eggNOG" id="KOG0255">
    <property type="taxonomic scope" value="Eukaryota"/>
</dbReference>
<sequence>MTVFTGPLFAPFVGGFIVESYLGWRWTEYLTGITGTSAFALDLFFLEETYLPVVLIGKAAELHLRTKNWGIHAKQEEIEVELGELIRKNFSRPLRILFTEPIVLLRGIYMAFLYGLLYLFMIVYPIVFQQIYGFGKGVGSLPYIGMIIGEFLGGIFIILLQPWYNKKLDANNDIPPDSAASALAANSVLRSAAGAGFPLFAPSMFNAFGVNWTGTLPGCVAALMMPMPLLFYLYGHKIRAKNKFTMEYLPAVQAHNDKHAD</sequence>
<name>A1CGR5_ASPCL</name>
<protein>
    <recommendedName>
        <fullName evidence="9">MFS multidrug transporter</fullName>
    </recommendedName>
</protein>